<sequence length="59" mass="6869">MRFIIQMKNAQLINKVFVLDNSDMIYSKTVVDIILLQLLIRHNTNWDGTIVTSLKHNTP</sequence>
<evidence type="ECO:0000313" key="2">
    <source>
        <dbReference type="Proteomes" id="UP000283512"/>
    </source>
</evidence>
<proteinExistence type="predicted"/>
<protein>
    <submittedName>
        <fullName evidence="1">Uncharacterized protein</fullName>
    </submittedName>
</protein>
<dbReference type="Proteomes" id="UP000283512">
    <property type="component" value="Unassembled WGS sequence"/>
</dbReference>
<gene>
    <name evidence="1" type="ORF">DW190_17305</name>
</gene>
<reference evidence="1 2" key="1">
    <citation type="submission" date="2018-08" db="EMBL/GenBank/DDBJ databases">
        <title>A genome reference for cultivated species of the human gut microbiota.</title>
        <authorList>
            <person name="Zou Y."/>
            <person name="Xue W."/>
            <person name="Luo G."/>
        </authorList>
    </citation>
    <scope>NUCLEOTIDE SEQUENCE [LARGE SCALE GENOMIC DNA]</scope>
    <source>
        <strain evidence="1 2">AM16-49B</strain>
    </source>
</reference>
<evidence type="ECO:0000313" key="1">
    <source>
        <dbReference type="EMBL" id="RHH86855.1"/>
    </source>
</evidence>
<comment type="caution">
    <text evidence="1">The sequence shown here is derived from an EMBL/GenBank/DDBJ whole genome shotgun (WGS) entry which is preliminary data.</text>
</comment>
<name>A0A414YLF9_9BACE</name>
<dbReference type="AlphaFoldDB" id="A0A414YLF9"/>
<organism evidence="1 2">
    <name type="scientific">Bacteroides caccae</name>
    <dbReference type="NCBI Taxonomy" id="47678"/>
    <lineage>
        <taxon>Bacteria</taxon>
        <taxon>Pseudomonadati</taxon>
        <taxon>Bacteroidota</taxon>
        <taxon>Bacteroidia</taxon>
        <taxon>Bacteroidales</taxon>
        <taxon>Bacteroidaceae</taxon>
        <taxon>Bacteroides</taxon>
    </lineage>
</organism>
<dbReference type="EMBL" id="QRKD01000023">
    <property type="protein sequence ID" value="RHH86855.1"/>
    <property type="molecule type" value="Genomic_DNA"/>
</dbReference>
<accession>A0A414YLF9</accession>